<dbReference type="Proteomes" id="UP000198939">
    <property type="component" value="Unassembled WGS sequence"/>
</dbReference>
<dbReference type="STRING" id="501024.RTCCBAU85039_6226"/>
<reference evidence="4" key="3">
    <citation type="submission" date="2016-10" db="EMBL/GenBank/DDBJ databases">
        <authorList>
            <person name="Wibberg D."/>
        </authorList>
    </citation>
    <scope>NUCLEOTIDE SEQUENCE [LARGE SCALE GENOMIC DNA]</scope>
</reference>
<dbReference type="EMBL" id="FNXB01000060">
    <property type="protein sequence ID" value="SEI19723.1"/>
    <property type="molecule type" value="Genomic_DNA"/>
</dbReference>
<dbReference type="Pfam" id="PF08808">
    <property type="entry name" value="RES"/>
    <property type="match status" value="1"/>
</dbReference>
<dbReference type="InterPro" id="IPR014914">
    <property type="entry name" value="RES_dom"/>
</dbReference>
<reference evidence="3 5" key="2">
    <citation type="submission" date="2016-10" db="EMBL/GenBank/DDBJ databases">
        <authorList>
            <person name="Varghese N."/>
            <person name="Submissions S."/>
        </authorList>
    </citation>
    <scope>NUCLEOTIDE SEQUENCE [LARGE SCALE GENOMIC DNA]</scope>
    <source>
        <strain evidence="3 5">CGMCC 1.7071</strain>
    </source>
</reference>
<protein>
    <submittedName>
        <fullName evidence="2">RES domain protein</fullName>
    </submittedName>
    <submittedName>
        <fullName evidence="3">RES domain-containing protein</fullName>
    </submittedName>
</protein>
<evidence type="ECO:0000259" key="1">
    <source>
        <dbReference type="SMART" id="SM00953"/>
    </source>
</evidence>
<dbReference type="EMBL" id="FOCV01000049">
    <property type="protein sequence ID" value="SEP20447.1"/>
    <property type="molecule type" value="Genomic_DNA"/>
</dbReference>
<sequence length="189" mass="20962">MTQKLTSNAPWYRLYQSRYPNPLGYGFGSSRFSDPEVSLSPPNRFGVVYFGSSIKVCFAEAILRERAVGSKGTFPIGIAELQEVSCASVEINQPLLLADLRSDGMLRMRIPTDAARAASHELGKQWSRALWLHNEKPDGIIYDSRLNGETNTALFDRALPKLDVKSAGPLLDSRDEVAQILDDFALEIV</sequence>
<dbReference type="SMART" id="SM00953">
    <property type="entry name" value="RES"/>
    <property type="match status" value="1"/>
</dbReference>
<evidence type="ECO:0000313" key="4">
    <source>
        <dbReference type="Proteomes" id="UP000183063"/>
    </source>
</evidence>
<evidence type="ECO:0000313" key="2">
    <source>
        <dbReference type="EMBL" id="SEI19723.1"/>
    </source>
</evidence>
<dbReference type="Proteomes" id="UP000183063">
    <property type="component" value="Unassembled WGS sequence"/>
</dbReference>
<dbReference type="AlphaFoldDB" id="A0A1H8VYW5"/>
<accession>A0A1H8VYW5</accession>
<proteinExistence type="predicted"/>
<reference evidence="2" key="1">
    <citation type="submission" date="2016-10" db="EMBL/GenBank/DDBJ databases">
        <authorList>
            <person name="de Groot N.N."/>
        </authorList>
    </citation>
    <scope>NUCLEOTIDE SEQUENCE [LARGE SCALE GENOMIC DNA]</scope>
    <source>
        <strain evidence="2">CCBAU85039</strain>
    </source>
</reference>
<keyword evidence="5" id="KW-1185">Reference proteome</keyword>
<organism evidence="2 4">
    <name type="scientific">Rhizobium tibeticum</name>
    <dbReference type="NCBI Taxonomy" id="501024"/>
    <lineage>
        <taxon>Bacteria</taxon>
        <taxon>Pseudomonadati</taxon>
        <taxon>Pseudomonadota</taxon>
        <taxon>Alphaproteobacteria</taxon>
        <taxon>Hyphomicrobiales</taxon>
        <taxon>Rhizobiaceae</taxon>
        <taxon>Rhizobium/Agrobacterium group</taxon>
        <taxon>Rhizobium</taxon>
    </lineage>
</organism>
<gene>
    <name evidence="2" type="ORF">RTCCBAU85039_6226</name>
    <name evidence="3" type="ORF">SAMN05216228_104922</name>
</gene>
<evidence type="ECO:0000313" key="5">
    <source>
        <dbReference type="Proteomes" id="UP000198939"/>
    </source>
</evidence>
<evidence type="ECO:0000313" key="3">
    <source>
        <dbReference type="EMBL" id="SEP20447.1"/>
    </source>
</evidence>
<feature type="domain" description="RES" evidence="1">
    <location>
        <begin position="22"/>
        <end position="169"/>
    </location>
</feature>
<name>A0A1H8VYW5_9HYPH</name>